<reference evidence="2" key="1">
    <citation type="journal article" date="2020" name="Nature">
        <title>Giant virus diversity and host interactions through global metagenomics.</title>
        <authorList>
            <person name="Schulz F."/>
            <person name="Roux S."/>
            <person name="Paez-Espino D."/>
            <person name="Jungbluth S."/>
            <person name="Walsh D.A."/>
            <person name="Denef V.J."/>
            <person name="McMahon K.D."/>
            <person name="Konstantinidis K.T."/>
            <person name="Eloe-Fadrosh E.A."/>
            <person name="Kyrpides N.C."/>
            <person name="Woyke T."/>
        </authorList>
    </citation>
    <scope>NUCLEOTIDE SEQUENCE</scope>
    <source>
        <strain evidence="2">GVMAG-M-3300023179-63</strain>
    </source>
</reference>
<keyword evidence="1" id="KW-1133">Transmembrane helix</keyword>
<organism evidence="2">
    <name type="scientific">viral metagenome</name>
    <dbReference type="NCBI Taxonomy" id="1070528"/>
    <lineage>
        <taxon>unclassified sequences</taxon>
        <taxon>metagenomes</taxon>
        <taxon>organismal metagenomes</taxon>
    </lineage>
</organism>
<proteinExistence type="predicted"/>
<sequence length="156" mass="17965">MSNTNLLIKEVLLKYKSLDGNLIHERNKLINDEKLHNELCNMFANVWQTQSLAQPIVCSTLGGNNKIYSIVDEKMEQTGQSPYWAWSKAQLKVNQQRDNIDLLLCDLVKAVLENEDTSKVVEERKDQRKQNVNVKSFLSATLGALVVNIVYYYLKF</sequence>
<evidence type="ECO:0000256" key="1">
    <source>
        <dbReference type="SAM" id="Phobius"/>
    </source>
</evidence>
<dbReference type="AlphaFoldDB" id="A0A6C0H3K9"/>
<protein>
    <submittedName>
        <fullName evidence="2">Uncharacterized protein</fullName>
    </submittedName>
</protein>
<name>A0A6C0H3K9_9ZZZZ</name>
<keyword evidence="1" id="KW-0812">Transmembrane</keyword>
<dbReference type="EMBL" id="MN739863">
    <property type="protein sequence ID" value="QHT75152.1"/>
    <property type="molecule type" value="Genomic_DNA"/>
</dbReference>
<evidence type="ECO:0000313" key="2">
    <source>
        <dbReference type="EMBL" id="QHT75152.1"/>
    </source>
</evidence>
<accession>A0A6C0H3K9</accession>
<keyword evidence="1" id="KW-0472">Membrane</keyword>
<feature type="transmembrane region" description="Helical" evidence="1">
    <location>
        <begin position="134"/>
        <end position="154"/>
    </location>
</feature>